<dbReference type="AlphaFoldDB" id="A0A8X6GHM2"/>
<feature type="signal peptide" evidence="2">
    <location>
        <begin position="1"/>
        <end position="23"/>
    </location>
</feature>
<feature type="chain" id="PRO_5036460460" evidence="2">
    <location>
        <begin position="24"/>
        <end position="272"/>
    </location>
</feature>
<keyword evidence="5" id="KW-1185">Reference proteome</keyword>
<dbReference type="EMBL" id="BMAO01015763">
    <property type="protein sequence ID" value="GFR04053.1"/>
    <property type="molecule type" value="Genomic_DNA"/>
</dbReference>
<feature type="domain" description="Spidroin N-terminal" evidence="3">
    <location>
        <begin position="38"/>
        <end position="151"/>
    </location>
</feature>
<organism evidence="4 5">
    <name type="scientific">Trichonephila clavata</name>
    <name type="common">Joro spider</name>
    <name type="synonym">Nephila clavata</name>
    <dbReference type="NCBI Taxonomy" id="2740835"/>
    <lineage>
        <taxon>Eukaryota</taxon>
        <taxon>Metazoa</taxon>
        <taxon>Ecdysozoa</taxon>
        <taxon>Arthropoda</taxon>
        <taxon>Chelicerata</taxon>
        <taxon>Arachnida</taxon>
        <taxon>Araneae</taxon>
        <taxon>Araneomorphae</taxon>
        <taxon>Entelegynae</taxon>
        <taxon>Araneoidea</taxon>
        <taxon>Nephilidae</taxon>
        <taxon>Trichonephila</taxon>
    </lineage>
</organism>
<evidence type="ECO:0000256" key="1">
    <source>
        <dbReference type="SAM" id="MobiDB-lite"/>
    </source>
</evidence>
<gene>
    <name evidence="4" type="primary">AgSp2A1</name>
    <name evidence="4" type="ORF">TNCT_800041</name>
</gene>
<feature type="non-terminal residue" evidence="4">
    <location>
        <position position="272"/>
    </location>
</feature>
<dbReference type="InterPro" id="IPR031913">
    <property type="entry name" value="Spidroin_N"/>
</dbReference>
<evidence type="ECO:0000313" key="4">
    <source>
        <dbReference type="EMBL" id="GFR04053.1"/>
    </source>
</evidence>
<dbReference type="Proteomes" id="UP000887116">
    <property type="component" value="Unassembled WGS sequence"/>
</dbReference>
<sequence>MGYTSHVFIALCLVALTVNNISGQHAGNGNPMELNKRDKQFEEAFVQNVINSDEFNTLGEQDFEEVTTILLRAISLLKQSQLGDTSQRKTLMIAFASSMAELILNRCDEGVTLEKKTNIVTNALKQAYIQTTGKPNLPLIHEIKFLVALFLTIERPGFMDLNFYTPGLPNPFFGLGPIPGMPFPGSPGAGFPNGGHPHGPYNQIEDGNFKLFYLNGSQVPQSKIAKALPHAPGYPHGEQSYGPFNPHGQNPQNSYGYPNGQGNQQYPSGYPF</sequence>
<protein>
    <submittedName>
        <fullName evidence="4">Aggregate spidroin 2A variant 1</fullName>
    </submittedName>
</protein>
<reference evidence="4" key="1">
    <citation type="submission" date="2020-07" db="EMBL/GenBank/DDBJ databases">
        <title>Multicomponent nature underlies the extraordinary mechanical properties of spider dragline silk.</title>
        <authorList>
            <person name="Kono N."/>
            <person name="Nakamura H."/>
            <person name="Mori M."/>
            <person name="Yoshida Y."/>
            <person name="Ohtoshi R."/>
            <person name="Malay A.D."/>
            <person name="Moran D.A.P."/>
            <person name="Tomita M."/>
            <person name="Numata K."/>
            <person name="Arakawa K."/>
        </authorList>
    </citation>
    <scope>NUCLEOTIDE SEQUENCE</scope>
</reference>
<dbReference type="Gene3D" id="1.10.274.70">
    <property type="match status" value="1"/>
</dbReference>
<feature type="region of interest" description="Disordered" evidence="1">
    <location>
        <begin position="228"/>
        <end position="272"/>
    </location>
</feature>
<dbReference type="Pfam" id="PF16763">
    <property type="entry name" value="Spidroin_N"/>
    <property type="match status" value="1"/>
</dbReference>
<dbReference type="OrthoDB" id="6435612at2759"/>
<proteinExistence type="predicted"/>
<name>A0A8X6GHM2_TRICU</name>
<dbReference type="InterPro" id="IPR038243">
    <property type="entry name" value="Spidroin_N_sf"/>
</dbReference>
<accession>A0A8X6GHM2</accession>
<comment type="caution">
    <text evidence="4">The sequence shown here is derived from an EMBL/GenBank/DDBJ whole genome shotgun (WGS) entry which is preliminary data.</text>
</comment>
<feature type="compositionally biased region" description="Polar residues" evidence="1">
    <location>
        <begin position="247"/>
        <end position="272"/>
    </location>
</feature>
<evidence type="ECO:0000256" key="2">
    <source>
        <dbReference type="SAM" id="SignalP"/>
    </source>
</evidence>
<evidence type="ECO:0000313" key="5">
    <source>
        <dbReference type="Proteomes" id="UP000887116"/>
    </source>
</evidence>
<keyword evidence="2" id="KW-0732">Signal</keyword>
<evidence type="ECO:0000259" key="3">
    <source>
        <dbReference type="Pfam" id="PF16763"/>
    </source>
</evidence>